<organism evidence="4 5">
    <name type="scientific">Digitaria exilis</name>
    <dbReference type="NCBI Taxonomy" id="1010633"/>
    <lineage>
        <taxon>Eukaryota</taxon>
        <taxon>Viridiplantae</taxon>
        <taxon>Streptophyta</taxon>
        <taxon>Embryophyta</taxon>
        <taxon>Tracheophyta</taxon>
        <taxon>Spermatophyta</taxon>
        <taxon>Magnoliopsida</taxon>
        <taxon>Liliopsida</taxon>
        <taxon>Poales</taxon>
        <taxon>Poaceae</taxon>
        <taxon>PACMAD clade</taxon>
        <taxon>Panicoideae</taxon>
        <taxon>Panicodae</taxon>
        <taxon>Paniceae</taxon>
        <taxon>Anthephorinae</taxon>
        <taxon>Digitaria</taxon>
    </lineage>
</organism>
<accession>A0A835E550</accession>
<dbReference type="OrthoDB" id="637682at2759"/>
<dbReference type="EMBL" id="JACEFO010002416">
    <property type="protein sequence ID" value="KAF8661026.1"/>
    <property type="molecule type" value="Genomic_DNA"/>
</dbReference>
<dbReference type="SMART" id="SM00733">
    <property type="entry name" value="Mterf"/>
    <property type="match status" value="2"/>
</dbReference>
<proteinExistence type="inferred from homology"/>
<keyword evidence="3" id="KW-0809">Transit peptide</keyword>
<sequence>MAFALRPLRHLPVRPAALSTSNSPPDPREVLRIERILHAPSAAAARTTQPQEHQPAAAAAAAGLRHLFHSTAGLTDEESTTLLRRLDSPSTHQRLGRLLQELAGLPLRGGEIKAALASDPDGLLSMCPGEPSRFLEFVRDNLRCRKAVKEQILAHGALRAAVAARRRVELLHARGLTRHDALRVLAAEPRAVVYPVEDVERKVEFLVSTMGFEVRWLVQYPEFLGVNLDKWIIPRYNVVEHLRSVGGLGDSIEMKHYVRFSRKRFYNMFVKPYPECERIFGGMVREKEEMARRRYPTGLWKLFTPARYEQTQEEVANMKLLVGSLR</sequence>
<gene>
    <name evidence="4" type="ORF">HU200_057119</name>
</gene>
<dbReference type="Proteomes" id="UP000636709">
    <property type="component" value="Unassembled WGS sequence"/>
</dbReference>
<reference evidence="4" key="1">
    <citation type="submission" date="2020-07" db="EMBL/GenBank/DDBJ databases">
        <title>Genome sequence and genetic diversity analysis of an under-domesticated orphan crop, white fonio (Digitaria exilis).</title>
        <authorList>
            <person name="Bennetzen J.L."/>
            <person name="Chen S."/>
            <person name="Ma X."/>
            <person name="Wang X."/>
            <person name="Yssel A.E.J."/>
            <person name="Chaluvadi S.R."/>
            <person name="Johnson M."/>
            <person name="Gangashetty P."/>
            <person name="Hamidou F."/>
            <person name="Sanogo M.D."/>
            <person name="Zwaenepoel A."/>
            <person name="Wallace J."/>
            <person name="Van De Peer Y."/>
            <person name="Van Deynze A."/>
        </authorList>
    </citation>
    <scope>NUCLEOTIDE SEQUENCE</scope>
    <source>
        <tissue evidence="4">Leaves</tissue>
    </source>
</reference>
<dbReference type="Pfam" id="PF02536">
    <property type="entry name" value="mTERF"/>
    <property type="match status" value="1"/>
</dbReference>
<evidence type="ECO:0008006" key="6">
    <source>
        <dbReference type="Google" id="ProtNLM"/>
    </source>
</evidence>
<dbReference type="GO" id="GO:0006353">
    <property type="term" value="P:DNA-templated transcription termination"/>
    <property type="evidence" value="ECO:0007669"/>
    <property type="project" value="UniProtKB-KW"/>
</dbReference>
<keyword evidence="2" id="KW-0806">Transcription termination</keyword>
<dbReference type="AlphaFoldDB" id="A0A835E550"/>
<dbReference type="GO" id="GO:0003676">
    <property type="term" value="F:nucleic acid binding"/>
    <property type="evidence" value="ECO:0007669"/>
    <property type="project" value="InterPro"/>
</dbReference>
<evidence type="ECO:0000256" key="2">
    <source>
        <dbReference type="ARBA" id="ARBA00022472"/>
    </source>
</evidence>
<comment type="similarity">
    <text evidence="1">Belongs to the mTERF family.</text>
</comment>
<dbReference type="PANTHER" id="PTHR13068:SF23">
    <property type="entry name" value="TRANSCRIPTION TERMINATION FACTOR MTERF15, MITOCHONDRIAL"/>
    <property type="match status" value="1"/>
</dbReference>
<keyword evidence="5" id="KW-1185">Reference proteome</keyword>
<keyword evidence="2" id="KW-0804">Transcription</keyword>
<evidence type="ECO:0000256" key="3">
    <source>
        <dbReference type="ARBA" id="ARBA00022946"/>
    </source>
</evidence>
<dbReference type="PANTHER" id="PTHR13068">
    <property type="entry name" value="CGI-12 PROTEIN-RELATED"/>
    <property type="match status" value="1"/>
</dbReference>
<name>A0A835E550_9POAL</name>
<evidence type="ECO:0000313" key="5">
    <source>
        <dbReference type="Proteomes" id="UP000636709"/>
    </source>
</evidence>
<dbReference type="InterPro" id="IPR003690">
    <property type="entry name" value="MTERF"/>
</dbReference>
<evidence type="ECO:0000313" key="4">
    <source>
        <dbReference type="EMBL" id="KAF8661026.1"/>
    </source>
</evidence>
<evidence type="ECO:0000256" key="1">
    <source>
        <dbReference type="ARBA" id="ARBA00007692"/>
    </source>
</evidence>
<dbReference type="FunFam" id="1.25.70.10:FF:000030">
    <property type="entry name" value="Transcription termination factor MTERF15 mitochondrial"/>
    <property type="match status" value="1"/>
</dbReference>
<protein>
    <recommendedName>
        <fullName evidence="6">Mitochondrial transcription termination factor</fullName>
    </recommendedName>
</protein>
<dbReference type="Gene3D" id="1.25.70.10">
    <property type="entry name" value="Transcription termination factor 3, mitochondrial"/>
    <property type="match status" value="1"/>
</dbReference>
<dbReference type="InterPro" id="IPR038538">
    <property type="entry name" value="MTERF_sf"/>
</dbReference>
<keyword evidence="2" id="KW-0805">Transcription regulation</keyword>
<comment type="caution">
    <text evidence="4">The sequence shown here is derived from an EMBL/GenBank/DDBJ whole genome shotgun (WGS) entry which is preliminary data.</text>
</comment>